<reference evidence="1" key="2">
    <citation type="submission" date="2025-08" db="UniProtKB">
        <authorList>
            <consortium name="EnsemblFungi"/>
        </authorList>
    </citation>
    <scope>IDENTIFICATION</scope>
    <source>
        <strain evidence="1">4287 / CBS 123668 / FGSC 9935 / NRRL 34936</strain>
    </source>
</reference>
<organism evidence="1 2">
    <name type="scientific">Fusarium oxysporum (strain Fo5176)</name>
    <name type="common">Fusarium vascular wilt</name>
    <dbReference type="NCBI Taxonomy" id="660025"/>
    <lineage>
        <taxon>Eukaryota</taxon>
        <taxon>Fungi</taxon>
        <taxon>Dikarya</taxon>
        <taxon>Ascomycota</taxon>
        <taxon>Pezizomycotina</taxon>
        <taxon>Sordariomycetes</taxon>
        <taxon>Hypocreomycetidae</taxon>
        <taxon>Hypocreales</taxon>
        <taxon>Nectriaceae</taxon>
        <taxon>Fusarium</taxon>
        <taxon>Fusarium oxysporum species complex</taxon>
    </lineage>
</organism>
<proteinExistence type="predicted"/>
<evidence type="ECO:0000313" key="1">
    <source>
        <dbReference type="EnsemblFungi" id="FOXG_16573P0"/>
    </source>
</evidence>
<dbReference type="AlphaFoldDB" id="A0A0D2YJ59"/>
<reference evidence="2" key="1">
    <citation type="journal article" date="2012" name="Mol. Plant Microbe Interact.">
        <title>A highly conserved effector in Fusarium oxysporum is required for full virulence on Arabidopsis.</title>
        <authorList>
            <person name="Thatcher L.F."/>
            <person name="Gardiner D.M."/>
            <person name="Kazan K."/>
            <person name="Manners J."/>
        </authorList>
    </citation>
    <scope>NUCLEOTIDE SEQUENCE [LARGE SCALE GENOMIC DNA]</scope>
    <source>
        <strain evidence="2">Fo5176</strain>
    </source>
</reference>
<evidence type="ECO:0000313" key="2">
    <source>
        <dbReference type="Proteomes" id="UP000002489"/>
    </source>
</evidence>
<protein>
    <submittedName>
        <fullName evidence="1">Uncharacterized protein</fullName>
    </submittedName>
</protein>
<name>A0A0D2YJ59_FUSOF</name>
<sequence length="366" mass="41358">MVEIQKNTIVNSNTSTAIKELHQPISRIDLAAPVLQTSVDAIVPHFDQRFDQISYQISYQHVQMQAQIKSLLDMAGPARYQDHLGTNQQPSYNHSGEQGNYIAARETEQELLVDRNVAPAFLVMGLLLDAIKLKNINETRSRVILNATQRKLHELFCSGRASPNDVTQDSSTLLHLLGFTVHLSQFATDMELIDGTFVPASIYGQLNAENDVEERSTLYFSPQFHRRALLDYYDHNQSVASSLRHVPVQYDPLSLAVIRNNLQEVERLLSLHAHMLKEPPDVPLYLTAISVKMVTDIFQYGPSLKLLSTAKHFWQKSCEVAVGSCETWSETSFQSQSSANLHLWRKYPTLTPSRWTGYFAKKGSSV</sequence>
<dbReference type="Proteomes" id="UP000002489">
    <property type="component" value="Unassembled WGS sequence"/>
</dbReference>
<dbReference type="EnsemblFungi" id="FOXG_16573T0">
    <property type="protein sequence ID" value="FOXG_16573P0"/>
    <property type="gene ID" value="FOXG_16573"/>
</dbReference>
<accession>A0A0D2YJ59</accession>